<dbReference type="OrthoDB" id="9769355at2"/>
<dbReference type="Gene3D" id="2.102.10.10">
    <property type="entry name" value="Rieske [2Fe-2S] iron-sulphur domain"/>
    <property type="match status" value="1"/>
</dbReference>
<organism evidence="7 8">
    <name type="scientific">Oceanicoccus sagamiensis</name>
    <dbReference type="NCBI Taxonomy" id="716816"/>
    <lineage>
        <taxon>Bacteria</taxon>
        <taxon>Pseudomonadati</taxon>
        <taxon>Pseudomonadota</taxon>
        <taxon>Gammaproteobacteria</taxon>
        <taxon>Cellvibrionales</taxon>
        <taxon>Spongiibacteraceae</taxon>
        <taxon>Oceanicoccus</taxon>
    </lineage>
</organism>
<evidence type="ECO:0000313" key="8">
    <source>
        <dbReference type="Proteomes" id="UP000193450"/>
    </source>
</evidence>
<keyword evidence="2" id="KW-0479">Metal-binding</keyword>
<evidence type="ECO:0000259" key="6">
    <source>
        <dbReference type="PROSITE" id="PS51296"/>
    </source>
</evidence>
<accession>A0A1X9NBH3</accession>
<feature type="domain" description="Rieske" evidence="6">
    <location>
        <begin position="17"/>
        <end position="120"/>
    </location>
</feature>
<evidence type="ECO:0000256" key="1">
    <source>
        <dbReference type="ARBA" id="ARBA00022714"/>
    </source>
</evidence>
<reference evidence="7 8" key="1">
    <citation type="submission" date="2016-11" db="EMBL/GenBank/DDBJ databases">
        <title>Trade-off between light-utilization and light-protection in marine flavobacteria.</title>
        <authorList>
            <person name="Kumagai Y."/>
        </authorList>
    </citation>
    <scope>NUCLEOTIDE SEQUENCE [LARGE SCALE GENOMIC DNA]</scope>
    <source>
        <strain evidence="7 8">NBRC 107125</strain>
    </source>
</reference>
<protein>
    <recommendedName>
        <fullName evidence="6">Rieske domain-containing protein</fullName>
    </recommendedName>
</protein>
<keyword evidence="8" id="KW-1185">Reference proteome</keyword>
<sequence>MSASPTAKQQPLLAGHWYVIASPHQLRSKPLALERFGERLVLWRQQSGQIVAMPDQCVHRGAQLSGGHIDNDTIVCPFHGFAYDASGQCTVMPCEESWQIPSGFKLQTYTVCEAGDWIWLWRGPETGSLPPPPVEPLLEGLVYGELCDDWNAHYTRAIEVQIDYAHLPFVHKKSIGRFMQGNSFDVGTDLSSGTIKSWLNNHKKGSQQWAAIHYPNTWINSVGGKFYIQAVFIPVAQQRCHVIMRFHHPVKIPLIRQLVSWFGTQLGRKVIKEDRPVVQGQFPANSDDANEKLTPADAGIVGYRKLRRSHQAQLKAEIKPQ</sequence>
<evidence type="ECO:0000313" key="7">
    <source>
        <dbReference type="EMBL" id="ARN72899.1"/>
    </source>
</evidence>
<dbReference type="PROSITE" id="PS51296">
    <property type="entry name" value="RIESKE"/>
    <property type="match status" value="1"/>
</dbReference>
<evidence type="ECO:0000256" key="2">
    <source>
        <dbReference type="ARBA" id="ARBA00022723"/>
    </source>
</evidence>
<dbReference type="InterPro" id="IPR017941">
    <property type="entry name" value="Rieske_2Fe-2S"/>
</dbReference>
<dbReference type="SUPFAM" id="SSF55961">
    <property type="entry name" value="Bet v1-like"/>
    <property type="match status" value="1"/>
</dbReference>
<dbReference type="Gene3D" id="3.90.380.10">
    <property type="entry name" value="Naphthalene 1,2-dioxygenase Alpha Subunit, Chain A, domain 1"/>
    <property type="match status" value="1"/>
</dbReference>
<keyword evidence="1" id="KW-0001">2Fe-2S</keyword>
<dbReference type="KEGG" id="osg:BST96_01530"/>
<dbReference type="GO" id="GO:0016491">
    <property type="term" value="F:oxidoreductase activity"/>
    <property type="evidence" value="ECO:0007669"/>
    <property type="project" value="UniProtKB-KW"/>
</dbReference>
<dbReference type="Proteomes" id="UP000193450">
    <property type="component" value="Chromosome"/>
</dbReference>
<dbReference type="PANTHER" id="PTHR21266">
    <property type="entry name" value="IRON-SULFUR DOMAIN CONTAINING PROTEIN"/>
    <property type="match status" value="1"/>
</dbReference>
<dbReference type="Pfam" id="PF00355">
    <property type="entry name" value="Rieske"/>
    <property type="match status" value="1"/>
</dbReference>
<evidence type="ECO:0000256" key="5">
    <source>
        <dbReference type="ARBA" id="ARBA00023014"/>
    </source>
</evidence>
<keyword evidence="5" id="KW-0411">Iron-sulfur</keyword>
<dbReference type="PANTHER" id="PTHR21266:SF59">
    <property type="entry name" value="BLR4922 PROTEIN"/>
    <property type="match status" value="1"/>
</dbReference>
<keyword evidence="3" id="KW-0560">Oxidoreductase</keyword>
<dbReference type="STRING" id="716816.BST96_01530"/>
<dbReference type="GO" id="GO:0051537">
    <property type="term" value="F:2 iron, 2 sulfur cluster binding"/>
    <property type="evidence" value="ECO:0007669"/>
    <property type="project" value="UniProtKB-KW"/>
</dbReference>
<dbReference type="InterPro" id="IPR050584">
    <property type="entry name" value="Cholesterol_7-desaturase"/>
</dbReference>
<dbReference type="SUPFAM" id="SSF50022">
    <property type="entry name" value="ISP domain"/>
    <property type="match status" value="1"/>
</dbReference>
<dbReference type="InterPro" id="IPR036922">
    <property type="entry name" value="Rieske_2Fe-2S_sf"/>
</dbReference>
<evidence type="ECO:0000256" key="4">
    <source>
        <dbReference type="ARBA" id="ARBA00023004"/>
    </source>
</evidence>
<evidence type="ECO:0000256" key="3">
    <source>
        <dbReference type="ARBA" id="ARBA00023002"/>
    </source>
</evidence>
<dbReference type="EMBL" id="CP019343">
    <property type="protein sequence ID" value="ARN72899.1"/>
    <property type="molecule type" value="Genomic_DNA"/>
</dbReference>
<dbReference type="RefSeq" id="WP_085756990.1">
    <property type="nucleotide sequence ID" value="NZ_CP019343.1"/>
</dbReference>
<gene>
    <name evidence="7" type="ORF">BST96_01530</name>
</gene>
<dbReference type="GO" id="GO:0046872">
    <property type="term" value="F:metal ion binding"/>
    <property type="evidence" value="ECO:0007669"/>
    <property type="project" value="UniProtKB-KW"/>
</dbReference>
<keyword evidence="4" id="KW-0408">Iron</keyword>
<name>A0A1X9NBH3_9GAMM</name>
<dbReference type="AlphaFoldDB" id="A0A1X9NBH3"/>
<proteinExistence type="predicted"/>